<dbReference type="Proteomes" id="UP001363622">
    <property type="component" value="Unassembled WGS sequence"/>
</dbReference>
<dbReference type="InterPro" id="IPR022742">
    <property type="entry name" value="Hydrolase_4"/>
</dbReference>
<dbReference type="PANTHER" id="PTHR43798:SF33">
    <property type="entry name" value="HYDROLASE, PUTATIVE (AFU_ORTHOLOGUE AFUA_2G14860)-RELATED"/>
    <property type="match status" value="1"/>
</dbReference>
<feature type="region of interest" description="Disordered" evidence="1">
    <location>
        <begin position="283"/>
        <end position="308"/>
    </location>
</feature>
<dbReference type="SUPFAM" id="SSF53474">
    <property type="entry name" value="alpha/beta-Hydrolases"/>
    <property type="match status" value="1"/>
</dbReference>
<dbReference type="Gene3D" id="3.40.50.1820">
    <property type="entry name" value="alpha/beta hydrolase"/>
    <property type="match status" value="1"/>
</dbReference>
<keyword evidence="3" id="KW-0378">Hydrolase</keyword>
<dbReference type="PANTHER" id="PTHR43798">
    <property type="entry name" value="MONOACYLGLYCEROL LIPASE"/>
    <property type="match status" value="1"/>
</dbReference>
<proteinExistence type="predicted"/>
<dbReference type="EMBL" id="JBBPHU010000008">
    <property type="protein sequence ID" value="KAK7514562.1"/>
    <property type="molecule type" value="Genomic_DNA"/>
</dbReference>
<protein>
    <submittedName>
        <fullName evidence="3">Alpha/Beta hydrolase protein</fullName>
    </submittedName>
</protein>
<evidence type="ECO:0000259" key="2">
    <source>
        <dbReference type="Pfam" id="PF12146"/>
    </source>
</evidence>
<reference evidence="3 4" key="1">
    <citation type="submission" date="2024-04" db="EMBL/GenBank/DDBJ databases">
        <title>Phyllosticta paracitricarpa is synonymous to the EU quarantine fungus P. citricarpa based on phylogenomic analyses.</title>
        <authorList>
            <consortium name="Lawrence Berkeley National Laboratory"/>
            <person name="Van Ingen-Buijs V.A."/>
            <person name="Van Westerhoven A.C."/>
            <person name="Haridas S."/>
            <person name="Skiadas P."/>
            <person name="Martin F."/>
            <person name="Groenewald J.Z."/>
            <person name="Crous P.W."/>
            <person name="Seidl M.F."/>
        </authorList>
    </citation>
    <scope>NUCLEOTIDE SEQUENCE [LARGE SCALE GENOMIC DNA]</scope>
    <source>
        <strain evidence="3 4">CBS 123371</strain>
    </source>
</reference>
<evidence type="ECO:0000313" key="3">
    <source>
        <dbReference type="EMBL" id="KAK7514562.1"/>
    </source>
</evidence>
<comment type="caution">
    <text evidence="3">The sequence shown here is derived from an EMBL/GenBank/DDBJ whole genome shotgun (WGS) entry which is preliminary data.</text>
</comment>
<sequence>MGRLTDLACTPLRHKKLTTPSVVISVVSGTALYLCIKSIANSRSLSCVIPSPRTTVLSKLSAAEKEALPYPPDVLPGARDVATPYGSLRVYEWGPENGDKVLLLHGISTPSIALNGVANALVKRGRRVMLFDSFGRGYSDAPADLPHDSRLYSTQIFLAIQSSPLSWTGENAFSIVGYSLGGAVAADFASWFTHLVSSLILIAPGGIVRKTRVSWKNKLLYNSSSVLPTRLLNSLVSRKLYTPPNSGSDASKMVSGSMVSAEDAAQAEAGQLFEGQQPVVPASECSSRIKTRRGSMESDPRQLVPGRPNATAANAVNWQLRHHSGFIPSFVSSILHAPIYECNERWQELGRRLREKKAERSMVTTEGKRPRRDVLLLLGSQDPIIVKDELLQDAEKTLGIENFQATVLEAGHEVPISMPEDVVAAMCGFWGDGPDA</sequence>
<evidence type="ECO:0000313" key="4">
    <source>
        <dbReference type="Proteomes" id="UP001363622"/>
    </source>
</evidence>
<organism evidence="3 4">
    <name type="scientific">Phyllosticta citriasiana</name>
    <dbReference type="NCBI Taxonomy" id="595635"/>
    <lineage>
        <taxon>Eukaryota</taxon>
        <taxon>Fungi</taxon>
        <taxon>Dikarya</taxon>
        <taxon>Ascomycota</taxon>
        <taxon>Pezizomycotina</taxon>
        <taxon>Dothideomycetes</taxon>
        <taxon>Dothideomycetes incertae sedis</taxon>
        <taxon>Botryosphaeriales</taxon>
        <taxon>Phyllostictaceae</taxon>
        <taxon>Phyllosticta</taxon>
    </lineage>
</organism>
<dbReference type="GO" id="GO:0016787">
    <property type="term" value="F:hydrolase activity"/>
    <property type="evidence" value="ECO:0007669"/>
    <property type="project" value="UniProtKB-KW"/>
</dbReference>
<gene>
    <name evidence="3" type="ORF">IWZ03DRAFT_380971</name>
</gene>
<dbReference type="InterPro" id="IPR050266">
    <property type="entry name" value="AB_hydrolase_sf"/>
</dbReference>
<dbReference type="Pfam" id="PF12146">
    <property type="entry name" value="Hydrolase_4"/>
    <property type="match status" value="1"/>
</dbReference>
<dbReference type="InterPro" id="IPR029058">
    <property type="entry name" value="AB_hydrolase_fold"/>
</dbReference>
<evidence type="ECO:0000256" key="1">
    <source>
        <dbReference type="SAM" id="MobiDB-lite"/>
    </source>
</evidence>
<accession>A0ABR1KJ22</accession>
<keyword evidence="4" id="KW-1185">Reference proteome</keyword>
<feature type="domain" description="Serine aminopeptidase S33" evidence="2">
    <location>
        <begin position="100"/>
        <end position="234"/>
    </location>
</feature>
<name>A0ABR1KJ22_9PEZI</name>